<reference evidence="2" key="2">
    <citation type="submission" date="2020-03" db="EMBL/GenBank/DDBJ databases">
        <title>Walnut 2.0.</title>
        <authorList>
            <person name="Marrano A."/>
            <person name="Britton M."/>
            <person name="Zimin A.V."/>
            <person name="Zaini P.A."/>
            <person name="Workman R."/>
            <person name="Puiu D."/>
            <person name="Bianco L."/>
            <person name="Allen B.J."/>
            <person name="Troggio M."/>
            <person name="Leslie C.A."/>
            <person name="Timp W."/>
            <person name="Dendekar A."/>
            <person name="Salzberg S.L."/>
            <person name="Neale D.B."/>
        </authorList>
    </citation>
    <scope>NUCLEOTIDE SEQUENCE</scope>
    <source>
        <tissue evidence="2">Leaves</tissue>
    </source>
</reference>
<accession>A0A833Y9P5</accession>
<comment type="caution">
    <text evidence="2">The sequence shown here is derived from an EMBL/GenBank/DDBJ whole genome shotgun (WGS) entry which is preliminary data.</text>
</comment>
<name>A0A833Y9P5_JUGRE</name>
<dbReference type="Proteomes" id="UP000619265">
    <property type="component" value="Unassembled WGS sequence"/>
</dbReference>
<feature type="domain" description="Reverse transcriptase Ty1/copia-type" evidence="1">
    <location>
        <begin position="12"/>
        <end position="84"/>
    </location>
</feature>
<protein>
    <recommendedName>
        <fullName evidence="1">Reverse transcriptase Ty1/copia-type domain-containing protein</fullName>
    </recommendedName>
</protein>
<dbReference type="AlphaFoldDB" id="A0A833Y9P5"/>
<evidence type="ECO:0000313" key="2">
    <source>
        <dbReference type="EMBL" id="KAF5477840.1"/>
    </source>
</evidence>
<feature type="domain" description="Reverse transcriptase Ty1/copia-type" evidence="1">
    <location>
        <begin position="97"/>
        <end position="231"/>
    </location>
</feature>
<evidence type="ECO:0000313" key="3">
    <source>
        <dbReference type="Proteomes" id="UP000619265"/>
    </source>
</evidence>
<dbReference type="InterPro" id="IPR043502">
    <property type="entry name" value="DNA/RNA_pol_sf"/>
</dbReference>
<dbReference type="EMBL" id="LIHL02000002">
    <property type="protein sequence ID" value="KAF5477840.1"/>
    <property type="molecule type" value="Genomic_DNA"/>
</dbReference>
<dbReference type="Gramene" id="Jr02_13710_p1">
    <property type="protein sequence ID" value="cds.Jr02_13710_p1"/>
    <property type="gene ID" value="Jr02_13710"/>
</dbReference>
<dbReference type="Pfam" id="PF07727">
    <property type="entry name" value="RVT_2"/>
    <property type="match status" value="2"/>
</dbReference>
<evidence type="ECO:0000259" key="1">
    <source>
        <dbReference type="Pfam" id="PF07727"/>
    </source>
</evidence>
<dbReference type="InterPro" id="IPR013103">
    <property type="entry name" value="RVT_2"/>
</dbReference>
<sequence length="346" mass="38857">MQAELDAFKLHQTWEMTNLPPGKEPINCKYVYKTKFNSDGTIERLKVKLVAKGYTQQEGIDYHETFSPMVKMVTVRCLLALAAVCVCVCKLLGYTKGKVGQVCKLLKSLYGLKQASRQWHAKFSNSLIHYGFQQSKSDYSLIKMINGDFFLVLLVYVDDIVVASNSLDCINSLKGFLNTHFKIKDLGSLRYFLGIEVAKSAQGIHLCQRKYTLDILSDLGNLGSKPAKLPMDQNLKFSKDSGFPLPDPSIYRRLVGRLLYLTITRPNISYSVQVLSQFMSQPTNAHLHVAHKVLKYLKGNSSQGILMYSSSPLQLQGYCDSDWASCPDTRRSITGFCIFLGNSLVS</sequence>
<dbReference type="PANTHER" id="PTHR11439">
    <property type="entry name" value="GAG-POL-RELATED RETROTRANSPOSON"/>
    <property type="match status" value="1"/>
</dbReference>
<gene>
    <name evidence="2" type="ORF">F2P56_004453</name>
</gene>
<reference evidence="2" key="1">
    <citation type="submission" date="2015-10" db="EMBL/GenBank/DDBJ databases">
        <authorList>
            <person name="Martinez-Garcia P.J."/>
            <person name="Crepeau M.W."/>
            <person name="Puiu D."/>
            <person name="Gonzalez-Ibeas D."/>
            <person name="Whalen J."/>
            <person name="Stevens K."/>
            <person name="Paul R."/>
            <person name="Butterfield T."/>
            <person name="Britton M."/>
            <person name="Reagan R."/>
            <person name="Chakraborty S."/>
            <person name="Walawage S.L."/>
            <person name="Vasquez-Gross H.A."/>
            <person name="Cardeno C."/>
            <person name="Famula R."/>
            <person name="Pratt K."/>
            <person name="Kuruganti S."/>
            <person name="Aradhya M.K."/>
            <person name="Leslie C.A."/>
            <person name="Dandekar A.M."/>
            <person name="Salzberg S.L."/>
            <person name="Wegrzyn J.L."/>
            <person name="Langley C.H."/>
            <person name="Neale D.B."/>
        </authorList>
    </citation>
    <scope>NUCLEOTIDE SEQUENCE</scope>
    <source>
        <tissue evidence="2">Leaves</tissue>
    </source>
</reference>
<proteinExistence type="predicted"/>
<dbReference type="PANTHER" id="PTHR11439:SF494">
    <property type="entry name" value="CYSTEINE-RICH RLK (RECEPTOR-LIKE PROTEIN KINASE) 8"/>
    <property type="match status" value="1"/>
</dbReference>
<dbReference type="SUPFAM" id="SSF56672">
    <property type="entry name" value="DNA/RNA polymerases"/>
    <property type="match status" value="1"/>
</dbReference>
<organism evidence="2 3">
    <name type="scientific">Juglans regia</name>
    <name type="common">English walnut</name>
    <dbReference type="NCBI Taxonomy" id="51240"/>
    <lineage>
        <taxon>Eukaryota</taxon>
        <taxon>Viridiplantae</taxon>
        <taxon>Streptophyta</taxon>
        <taxon>Embryophyta</taxon>
        <taxon>Tracheophyta</taxon>
        <taxon>Spermatophyta</taxon>
        <taxon>Magnoliopsida</taxon>
        <taxon>eudicotyledons</taxon>
        <taxon>Gunneridae</taxon>
        <taxon>Pentapetalae</taxon>
        <taxon>rosids</taxon>
        <taxon>fabids</taxon>
        <taxon>Fagales</taxon>
        <taxon>Juglandaceae</taxon>
        <taxon>Juglans</taxon>
    </lineage>
</organism>